<dbReference type="Proteomes" id="UP000011116">
    <property type="component" value="Chromosome 2H"/>
</dbReference>
<sequence length="207" mass="21944">MQDAPPHVSALQPTTSPPRPMLAAGLVQGQILPPPSSPPPQLTDRGATEDCTTMRSAPNRFASPPVTPRRSREHLTADMHWTLGDFLATATKQIAASLPTPGKRHTRRPLSFSVPRRGRSASTAKSPGAAPPTAERRAQVQVLRTLRIIGVDQRITSAEMRAYDGIFAAPVPLDVLAAMAALIDRKLPEGLCRLTSTPATAAGAGDT</sequence>
<reference evidence="3" key="1">
    <citation type="journal article" date="2012" name="Nature">
        <title>A physical, genetic and functional sequence assembly of the barley genome.</title>
        <authorList>
            <consortium name="The International Barley Genome Sequencing Consortium"/>
            <person name="Mayer K.F."/>
            <person name="Waugh R."/>
            <person name="Brown J.W."/>
            <person name="Schulman A."/>
            <person name="Langridge P."/>
            <person name="Platzer M."/>
            <person name="Fincher G.B."/>
            <person name="Muehlbauer G.J."/>
            <person name="Sato K."/>
            <person name="Close T.J."/>
            <person name="Wise R.P."/>
            <person name="Stein N."/>
        </authorList>
    </citation>
    <scope>NUCLEOTIDE SEQUENCE [LARGE SCALE GENOMIC DNA]</scope>
    <source>
        <strain evidence="3">cv. Morex</strain>
    </source>
</reference>
<evidence type="ECO:0000313" key="3">
    <source>
        <dbReference type="Proteomes" id="UP000011116"/>
    </source>
</evidence>
<protein>
    <submittedName>
        <fullName evidence="2">Uncharacterized protein</fullName>
    </submittedName>
</protein>
<feature type="region of interest" description="Disordered" evidence="1">
    <location>
        <begin position="1"/>
        <end position="48"/>
    </location>
</feature>
<organism evidence="2 3">
    <name type="scientific">Hordeum vulgare subsp. vulgare</name>
    <name type="common">Domesticated barley</name>
    <dbReference type="NCBI Taxonomy" id="112509"/>
    <lineage>
        <taxon>Eukaryota</taxon>
        <taxon>Viridiplantae</taxon>
        <taxon>Streptophyta</taxon>
        <taxon>Embryophyta</taxon>
        <taxon>Tracheophyta</taxon>
        <taxon>Spermatophyta</taxon>
        <taxon>Magnoliopsida</taxon>
        <taxon>Liliopsida</taxon>
        <taxon>Poales</taxon>
        <taxon>Poaceae</taxon>
        <taxon>BOP clade</taxon>
        <taxon>Pooideae</taxon>
        <taxon>Triticodae</taxon>
        <taxon>Triticeae</taxon>
        <taxon>Hordeinae</taxon>
        <taxon>Hordeum</taxon>
    </lineage>
</organism>
<proteinExistence type="predicted"/>
<reference evidence="2" key="3">
    <citation type="submission" date="2022-01" db="UniProtKB">
        <authorList>
            <consortium name="EnsemblPlants"/>
        </authorList>
    </citation>
    <scope>IDENTIFICATION</scope>
    <source>
        <strain evidence="2">subsp. vulgare</strain>
    </source>
</reference>
<dbReference type="EnsemblPlants" id="HORVU.MOREX.r3.2HG0169450.1">
    <property type="protein sequence ID" value="HORVU.MOREX.r3.2HG0169450.1.CDS1"/>
    <property type="gene ID" value="HORVU.MOREX.r3.2HG0169450"/>
</dbReference>
<dbReference type="Gramene" id="HORVU.MOREX.r3.2HG0169450.1">
    <property type="protein sequence ID" value="HORVU.MOREX.r3.2HG0169450.1.CDS1"/>
    <property type="gene ID" value="HORVU.MOREX.r3.2HG0169450"/>
</dbReference>
<evidence type="ECO:0000256" key="1">
    <source>
        <dbReference type="SAM" id="MobiDB-lite"/>
    </source>
</evidence>
<evidence type="ECO:0000313" key="2">
    <source>
        <dbReference type="EnsemblPlants" id="HORVU.MOREX.r3.2HG0169450.1.CDS1"/>
    </source>
</evidence>
<dbReference type="AlphaFoldDB" id="A0A8I6WEV6"/>
<keyword evidence="3" id="KW-1185">Reference proteome</keyword>
<feature type="region of interest" description="Disordered" evidence="1">
    <location>
        <begin position="96"/>
        <end position="137"/>
    </location>
</feature>
<reference evidence="2" key="2">
    <citation type="submission" date="2020-10" db="EMBL/GenBank/DDBJ databases">
        <authorList>
            <person name="Scholz U."/>
            <person name="Mascher M."/>
            <person name="Fiebig A."/>
        </authorList>
    </citation>
    <scope>NUCLEOTIDE SEQUENCE [LARGE SCALE GENOMIC DNA]</scope>
    <source>
        <strain evidence="2">cv. Morex</strain>
    </source>
</reference>
<accession>A0A8I6WEV6</accession>
<feature type="compositionally biased region" description="Pro residues" evidence="1">
    <location>
        <begin position="32"/>
        <end position="41"/>
    </location>
</feature>
<name>A0A8I6WEV6_HORVV</name>